<keyword evidence="2" id="KW-1185">Reference proteome</keyword>
<name>A0ABW2U4V7_9BACT</name>
<accession>A0ABW2U4V7</accession>
<evidence type="ECO:0008006" key="3">
    <source>
        <dbReference type="Google" id="ProtNLM"/>
    </source>
</evidence>
<dbReference type="EMBL" id="JBHTEK010000001">
    <property type="protein sequence ID" value="MFC7668049.1"/>
    <property type="molecule type" value="Genomic_DNA"/>
</dbReference>
<evidence type="ECO:0000313" key="2">
    <source>
        <dbReference type="Proteomes" id="UP001596513"/>
    </source>
</evidence>
<gene>
    <name evidence="1" type="ORF">ACFQT0_12125</name>
</gene>
<dbReference type="Proteomes" id="UP001596513">
    <property type="component" value="Unassembled WGS sequence"/>
</dbReference>
<sequence length="136" mass="15047">MPLPLTLPADTPRPPMLQRLLFVYNADGGLLPSLKDAFHKVLSPSTYPCSLCGITHGTTQMRPEWKQFVKALPVSVAFLHRDEFARDFPQWQQQQLPAAFAESDSGALLPFIQAQEMDATDLNGLMALVQARLAQG</sequence>
<protein>
    <recommendedName>
        <fullName evidence="3">GTPase</fullName>
    </recommendedName>
</protein>
<comment type="caution">
    <text evidence="1">The sequence shown here is derived from an EMBL/GenBank/DDBJ whole genome shotgun (WGS) entry which is preliminary data.</text>
</comment>
<organism evidence="1 2">
    <name type="scientific">Hymenobacter humi</name>
    <dbReference type="NCBI Taxonomy" id="1411620"/>
    <lineage>
        <taxon>Bacteria</taxon>
        <taxon>Pseudomonadati</taxon>
        <taxon>Bacteroidota</taxon>
        <taxon>Cytophagia</taxon>
        <taxon>Cytophagales</taxon>
        <taxon>Hymenobacteraceae</taxon>
        <taxon>Hymenobacter</taxon>
    </lineage>
</organism>
<proteinExistence type="predicted"/>
<evidence type="ECO:0000313" key="1">
    <source>
        <dbReference type="EMBL" id="MFC7668049.1"/>
    </source>
</evidence>
<dbReference type="RefSeq" id="WP_380203058.1">
    <property type="nucleotide sequence ID" value="NZ_JBHTEK010000001.1"/>
</dbReference>
<reference evidence="2" key="1">
    <citation type="journal article" date="2019" name="Int. J. Syst. Evol. Microbiol.">
        <title>The Global Catalogue of Microorganisms (GCM) 10K type strain sequencing project: providing services to taxonomists for standard genome sequencing and annotation.</title>
        <authorList>
            <consortium name="The Broad Institute Genomics Platform"/>
            <consortium name="The Broad Institute Genome Sequencing Center for Infectious Disease"/>
            <person name="Wu L."/>
            <person name="Ma J."/>
        </authorList>
    </citation>
    <scope>NUCLEOTIDE SEQUENCE [LARGE SCALE GENOMIC DNA]</scope>
    <source>
        <strain evidence="2">JCM 19635</strain>
    </source>
</reference>